<dbReference type="PANTHER" id="PTHR43821:SF1">
    <property type="entry name" value="NAD(P)H NITROREDUCTASE YDJA-RELATED"/>
    <property type="match status" value="1"/>
</dbReference>
<name>A0A096D911_9BURK</name>
<evidence type="ECO:0000313" key="11">
    <source>
        <dbReference type="Proteomes" id="UP000029567"/>
    </source>
</evidence>
<dbReference type="Pfam" id="PF00881">
    <property type="entry name" value="Nitroreductase"/>
    <property type="match status" value="1"/>
</dbReference>
<evidence type="ECO:0000256" key="3">
    <source>
        <dbReference type="ARBA" id="ARBA00022630"/>
    </source>
</evidence>
<dbReference type="InterPro" id="IPR036390">
    <property type="entry name" value="WH_DNA-bd_sf"/>
</dbReference>
<comment type="similarity">
    <text evidence="2">Belongs to the nitroreductase family.</text>
</comment>
<evidence type="ECO:0000256" key="7">
    <source>
        <dbReference type="ARBA" id="ARBA00023027"/>
    </source>
</evidence>
<comment type="caution">
    <text evidence="10">The sequence shown here is derived from an EMBL/GenBank/DDBJ whole genome shotgun (WGS) entry which is preliminary data.</text>
</comment>
<dbReference type="SUPFAM" id="SSF46785">
    <property type="entry name" value="Winged helix' DNA-binding domain"/>
    <property type="match status" value="1"/>
</dbReference>
<gene>
    <name evidence="10" type="ORF">P245_06725</name>
</gene>
<evidence type="ECO:0000256" key="5">
    <source>
        <dbReference type="ARBA" id="ARBA00022857"/>
    </source>
</evidence>
<dbReference type="SUPFAM" id="SSF55469">
    <property type="entry name" value="FMN-dependent nitroreductase-like"/>
    <property type="match status" value="1"/>
</dbReference>
<dbReference type="InterPro" id="IPR036388">
    <property type="entry name" value="WH-like_DNA-bd_sf"/>
</dbReference>
<evidence type="ECO:0000259" key="8">
    <source>
        <dbReference type="Pfam" id="PF00126"/>
    </source>
</evidence>
<dbReference type="InterPro" id="IPR000847">
    <property type="entry name" value="LysR_HTH_N"/>
</dbReference>
<dbReference type="InterPro" id="IPR000415">
    <property type="entry name" value="Nitroreductase-like"/>
</dbReference>
<reference evidence="10 11" key="1">
    <citation type="submission" date="2013-09" db="EMBL/GenBank/DDBJ databases">
        <title>High correlation between genotypes and phenotypes of environmental bacteria Comamonas testosteroni strains.</title>
        <authorList>
            <person name="Liu L."/>
            <person name="Zhu W."/>
            <person name="Xia X."/>
            <person name="Xu B."/>
            <person name="Luo M."/>
            <person name="Wang G."/>
        </authorList>
    </citation>
    <scope>NUCLEOTIDE SEQUENCE [LARGE SCALE GENOMIC DNA]</scope>
    <source>
        <strain evidence="10 11">JL14</strain>
    </source>
</reference>
<keyword evidence="7" id="KW-0520">NAD</keyword>
<keyword evidence="3" id="KW-0285">Flavoprotein</keyword>
<evidence type="ECO:0000256" key="2">
    <source>
        <dbReference type="ARBA" id="ARBA00007118"/>
    </source>
</evidence>
<dbReference type="InterPro" id="IPR026021">
    <property type="entry name" value="YdjA-like"/>
</dbReference>
<keyword evidence="6" id="KW-0560">Oxidoreductase</keyword>
<proteinExistence type="inferred from homology"/>
<dbReference type="EMBL" id="AWTN01000056">
    <property type="protein sequence ID" value="KGG95541.1"/>
    <property type="molecule type" value="Genomic_DNA"/>
</dbReference>
<dbReference type="AlphaFoldDB" id="A0A096D911"/>
<protein>
    <submittedName>
        <fullName evidence="10">Nitroreductase</fullName>
    </submittedName>
</protein>
<evidence type="ECO:0000259" key="9">
    <source>
        <dbReference type="Pfam" id="PF00881"/>
    </source>
</evidence>
<dbReference type="CDD" id="cd02135">
    <property type="entry name" value="YdjA-like"/>
    <property type="match status" value="1"/>
</dbReference>
<feature type="domain" description="HTH lysR-type" evidence="8">
    <location>
        <begin position="4"/>
        <end position="52"/>
    </location>
</feature>
<keyword evidence="5" id="KW-0521">NADP</keyword>
<dbReference type="OrthoDB" id="9804207at2"/>
<dbReference type="GO" id="GO:0016491">
    <property type="term" value="F:oxidoreductase activity"/>
    <property type="evidence" value="ECO:0007669"/>
    <property type="project" value="UniProtKB-KW"/>
</dbReference>
<dbReference type="Pfam" id="PF00126">
    <property type="entry name" value="HTH_1"/>
    <property type="match status" value="1"/>
</dbReference>
<dbReference type="InterPro" id="IPR052530">
    <property type="entry name" value="NAD(P)H_nitroreductase"/>
</dbReference>
<organism evidence="10 11">
    <name type="scientific">Comamonas thiooxydans</name>
    <dbReference type="NCBI Taxonomy" id="363952"/>
    <lineage>
        <taxon>Bacteria</taxon>
        <taxon>Pseudomonadati</taxon>
        <taxon>Pseudomonadota</taxon>
        <taxon>Betaproteobacteria</taxon>
        <taxon>Burkholderiales</taxon>
        <taxon>Comamonadaceae</taxon>
        <taxon>Comamonas</taxon>
    </lineage>
</organism>
<feature type="domain" description="Nitroreductase" evidence="9">
    <location>
        <begin position="96"/>
        <end position="252"/>
    </location>
</feature>
<accession>A0A096D911</accession>
<sequence length="305" mass="33242">MKQDHISYLLALHREQDWAAAAIACQISQAQLKKAVAEAEREYGCSLVKTGTVFRGVTTEGEKVVVWAQGLSEAISTLKHVFAVSNSRKAIAPLLDRRSVSPKRLEAPGADSQEIDLMIEAALSAPDHGGLHPWRVLVFPADSRARLADLFEQEKLRRDPLASTEDLRRAREHATRSPTLLAFIMSPKLRMRVPEREQWLAAGSALGNLLNAAHQLGFGAIMLSGERCFDVLLCAELGIESTEYLAGFISLGSITAAPPQRKPAMLDTVRAFWHSGEPSVETPAKSQVCLDSAASNAISESQVPR</sequence>
<dbReference type="Gene3D" id="1.10.10.10">
    <property type="entry name" value="Winged helix-like DNA-binding domain superfamily/Winged helix DNA-binding domain"/>
    <property type="match status" value="1"/>
</dbReference>
<comment type="cofactor">
    <cofactor evidence="1">
        <name>FMN</name>
        <dbReference type="ChEBI" id="CHEBI:58210"/>
    </cofactor>
</comment>
<dbReference type="Gene3D" id="3.40.109.10">
    <property type="entry name" value="NADH Oxidase"/>
    <property type="match status" value="1"/>
</dbReference>
<dbReference type="PANTHER" id="PTHR43821">
    <property type="entry name" value="NAD(P)H NITROREDUCTASE YDJA-RELATED"/>
    <property type="match status" value="1"/>
</dbReference>
<evidence type="ECO:0000256" key="4">
    <source>
        <dbReference type="ARBA" id="ARBA00022643"/>
    </source>
</evidence>
<evidence type="ECO:0000256" key="1">
    <source>
        <dbReference type="ARBA" id="ARBA00001917"/>
    </source>
</evidence>
<keyword evidence="4" id="KW-0288">FMN</keyword>
<dbReference type="GO" id="GO:0003700">
    <property type="term" value="F:DNA-binding transcription factor activity"/>
    <property type="evidence" value="ECO:0007669"/>
    <property type="project" value="InterPro"/>
</dbReference>
<evidence type="ECO:0000313" key="10">
    <source>
        <dbReference type="EMBL" id="KGG95541.1"/>
    </source>
</evidence>
<dbReference type="Proteomes" id="UP000029567">
    <property type="component" value="Unassembled WGS sequence"/>
</dbReference>
<dbReference type="InterPro" id="IPR029479">
    <property type="entry name" value="Nitroreductase"/>
</dbReference>
<dbReference type="RefSeq" id="WP_034357742.1">
    <property type="nucleotide sequence ID" value="NZ_AWOS01000045.1"/>
</dbReference>
<evidence type="ECO:0000256" key="6">
    <source>
        <dbReference type="ARBA" id="ARBA00023002"/>
    </source>
</evidence>